<dbReference type="InterPro" id="IPR052718">
    <property type="entry name" value="NmrA-type_oxidoreductase"/>
</dbReference>
<dbReference type="InterPro" id="IPR036291">
    <property type="entry name" value="NAD(P)-bd_dom_sf"/>
</dbReference>
<dbReference type="EMBL" id="WBKA01000005">
    <property type="protein sequence ID" value="KAB1631748.1"/>
    <property type="molecule type" value="Genomic_DNA"/>
</dbReference>
<dbReference type="Gene3D" id="3.90.25.10">
    <property type="entry name" value="UDP-galactose 4-epimerase, domain 1"/>
    <property type="match status" value="1"/>
</dbReference>
<dbReference type="CDD" id="cd05269">
    <property type="entry name" value="TMR_SDR_a"/>
    <property type="match status" value="1"/>
</dbReference>
<dbReference type="PANTHER" id="PTHR47129">
    <property type="entry name" value="QUINONE OXIDOREDUCTASE 2"/>
    <property type="match status" value="1"/>
</dbReference>
<dbReference type="Proteomes" id="UP000481339">
    <property type="component" value="Unassembled WGS sequence"/>
</dbReference>
<keyword evidence="3" id="KW-1185">Reference proteome</keyword>
<dbReference type="InterPro" id="IPR016040">
    <property type="entry name" value="NAD(P)-bd_dom"/>
</dbReference>
<dbReference type="SUPFAM" id="SSF51735">
    <property type="entry name" value="NAD(P)-binding Rossmann-fold domains"/>
    <property type="match status" value="1"/>
</dbReference>
<dbReference type="RefSeq" id="WP_158036601.1">
    <property type="nucleotide sequence ID" value="NZ_BAAAZV010000011.1"/>
</dbReference>
<protein>
    <submittedName>
        <fullName evidence="2">SDR family oxidoreductase</fullName>
    </submittedName>
</protein>
<evidence type="ECO:0000313" key="3">
    <source>
        <dbReference type="Proteomes" id="UP000481339"/>
    </source>
</evidence>
<accession>A0A7C8BRD0</accession>
<dbReference type="AlphaFoldDB" id="A0A7C8BRD0"/>
<dbReference type="Pfam" id="PF13460">
    <property type="entry name" value="NAD_binding_10"/>
    <property type="match status" value="1"/>
</dbReference>
<name>A0A7C8BRD0_9MICO</name>
<evidence type="ECO:0000259" key="1">
    <source>
        <dbReference type="Pfam" id="PF13460"/>
    </source>
</evidence>
<gene>
    <name evidence="2" type="ORF">F8O02_07365</name>
</gene>
<reference evidence="2 3" key="1">
    <citation type="submission" date="2019-09" db="EMBL/GenBank/DDBJ databases">
        <title>Phylogeny of genus Pseudoclavibacter and closely related genus.</title>
        <authorList>
            <person name="Li Y."/>
        </authorList>
    </citation>
    <scope>NUCLEOTIDE SEQUENCE [LARGE SCALE GENOMIC DNA]</scope>
    <source>
        <strain evidence="2 3">JCM 16921</strain>
    </source>
</reference>
<evidence type="ECO:0000313" key="2">
    <source>
        <dbReference type="EMBL" id="KAB1631748.1"/>
    </source>
</evidence>
<organism evidence="2 3">
    <name type="scientific">Pseudoclavibacter caeni</name>
    <dbReference type="NCBI Taxonomy" id="908846"/>
    <lineage>
        <taxon>Bacteria</taxon>
        <taxon>Bacillati</taxon>
        <taxon>Actinomycetota</taxon>
        <taxon>Actinomycetes</taxon>
        <taxon>Micrococcales</taxon>
        <taxon>Microbacteriaceae</taxon>
        <taxon>Pseudoclavibacter</taxon>
    </lineage>
</organism>
<dbReference type="OrthoDB" id="5510591at2"/>
<dbReference type="PANTHER" id="PTHR47129:SF1">
    <property type="entry name" value="NMRA-LIKE DOMAIN-CONTAINING PROTEIN"/>
    <property type="match status" value="1"/>
</dbReference>
<proteinExistence type="predicted"/>
<feature type="domain" description="NAD(P)-binding" evidence="1">
    <location>
        <begin position="7"/>
        <end position="181"/>
    </location>
</feature>
<comment type="caution">
    <text evidence="2">The sequence shown here is derived from an EMBL/GenBank/DDBJ whole genome shotgun (WGS) entry which is preliminary data.</text>
</comment>
<dbReference type="Gene3D" id="3.40.50.720">
    <property type="entry name" value="NAD(P)-binding Rossmann-like Domain"/>
    <property type="match status" value="1"/>
</dbReference>
<sequence>MTIAVLGATGHLGALVIDALIARGVAPDDIRAIGRSERRLATLAERGLQTARSEYGDPASLQRALDGVANALLISGSEVGRRVAQHANVIDAAKLAGVDRLVYTSAPHADDTPLVLAPEHRATEEALRASGLAYTILRDGWYTENYRGDFDQAREHGVIRNSVGEGRIASAPRRDYAEAAAVVLTGTGHENRVYEVTGDHAWSFREFAETAARVLGHPVVYETITPEQELTDLEQSGVDHGTAEFVVVLNGNTRDGLLGETNGVLSGLIGHPTEPLEQTMRGWVER</sequence>